<keyword evidence="4 5" id="KW-0472">Membrane</keyword>
<evidence type="ECO:0000256" key="3">
    <source>
        <dbReference type="ARBA" id="ARBA00022989"/>
    </source>
</evidence>
<dbReference type="Pfam" id="PF04116">
    <property type="entry name" value="FA_hydroxylase"/>
    <property type="match status" value="1"/>
</dbReference>
<dbReference type="GO" id="GO:0005506">
    <property type="term" value="F:iron ion binding"/>
    <property type="evidence" value="ECO:0007669"/>
    <property type="project" value="InterPro"/>
</dbReference>
<dbReference type="InterPro" id="IPR006694">
    <property type="entry name" value="Fatty_acid_hydroxylase"/>
</dbReference>
<comment type="subcellular location">
    <subcellularLocation>
        <location evidence="1">Membrane</location>
    </subcellularLocation>
</comment>
<feature type="transmembrane region" description="Helical" evidence="5">
    <location>
        <begin position="48"/>
        <end position="69"/>
    </location>
</feature>
<evidence type="ECO:0000313" key="8">
    <source>
        <dbReference type="Proteomes" id="UP000751190"/>
    </source>
</evidence>
<feature type="transmembrane region" description="Helical" evidence="5">
    <location>
        <begin position="193"/>
        <end position="216"/>
    </location>
</feature>
<feature type="domain" description="Fatty acid hydroxylase" evidence="6">
    <location>
        <begin position="135"/>
        <end position="261"/>
    </location>
</feature>
<keyword evidence="3 5" id="KW-1133">Transmembrane helix</keyword>
<proteinExistence type="predicted"/>
<keyword evidence="8" id="KW-1185">Reference proteome</keyword>
<dbReference type="EMBL" id="JAGTXO010000040">
    <property type="protein sequence ID" value="KAG8459479.1"/>
    <property type="molecule type" value="Genomic_DNA"/>
</dbReference>
<dbReference type="OMA" id="KMASFDM"/>
<dbReference type="GO" id="GO:0016491">
    <property type="term" value="F:oxidoreductase activity"/>
    <property type="evidence" value="ECO:0007669"/>
    <property type="project" value="InterPro"/>
</dbReference>
<dbReference type="GO" id="GO:0016020">
    <property type="term" value="C:membrane"/>
    <property type="evidence" value="ECO:0007669"/>
    <property type="project" value="UniProtKB-SubCell"/>
</dbReference>
<protein>
    <recommendedName>
        <fullName evidence="6">Fatty acid hydroxylase domain-containing protein</fullName>
    </recommendedName>
</protein>
<sequence length="272" mass="30294">MTTSELASALDGLAHAAAANATAAAAAPLSGSSAALHDWTTWSWTQRIVFAAVVLLGYDVLHRVVPLLFSFRPNLPVKGKHLDVLDAKDWAFIAFNRLTGVTFVYNCLQYMSLSSSVPWALSELSVMNTVVALPALFVFYDFFYCLWHRLLHVRGLYGLVHKHHHRQVVPTRGTLDAMNVHPVEFVVGEYLHLAAMMVVPAHALTCGIFIILLGVLTTLNHTRLDVKVPLGIFAVAWHDLHHRIPQSNYGQYTMFWDHLWGSYRADPDAKAA</sequence>
<feature type="transmembrane region" description="Helical" evidence="5">
    <location>
        <begin position="90"/>
        <end position="112"/>
    </location>
</feature>
<accession>A0A8J5X8X9</accession>
<name>A0A8J5X8X9_DIALT</name>
<evidence type="ECO:0000256" key="5">
    <source>
        <dbReference type="SAM" id="Phobius"/>
    </source>
</evidence>
<evidence type="ECO:0000256" key="1">
    <source>
        <dbReference type="ARBA" id="ARBA00004370"/>
    </source>
</evidence>
<dbReference type="PANTHER" id="PTHR11863">
    <property type="entry name" value="STEROL DESATURASE"/>
    <property type="match status" value="1"/>
</dbReference>
<dbReference type="Proteomes" id="UP000751190">
    <property type="component" value="Unassembled WGS sequence"/>
</dbReference>
<organism evidence="7 8">
    <name type="scientific">Diacronema lutheri</name>
    <name type="common">Unicellular marine alga</name>
    <name type="synonym">Monochrysis lutheri</name>
    <dbReference type="NCBI Taxonomy" id="2081491"/>
    <lineage>
        <taxon>Eukaryota</taxon>
        <taxon>Haptista</taxon>
        <taxon>Haptophyta</taxon>
        <taxon>Pavlovophyceae</taxon>
        <taxon>Pavlovales</taxon>
        <taxon>Pavlovaceae</taxon>
        <taxon>Diacronema</taxon>
    </lineage>
</organism>
<evidence type="ECO:0000256" key="4">
    <source>
        <dbReference type="ARBA" id="ARBA00023136"/>
    </source>
</evidence>
<reference evidence="7" key="1">
    <citation type="submission" date="2021-05" db="EMBL/GenBank/DDBJ databases">
        <title>The genome of the haptophyte Pavlova lutheri (Diacronema luteri, Pavlovales) - a model for lipid biosynthesis in eukaryotic algae.</title>
        <authorList>
            <person name="Hulatt C.J."/>
            <person name="Posewitz M.C."/>
        </authorList>
    </citation>
    <scope>NUCLEOTIDE SEQUENCE</scope>
    <source>
        <strain evidence="7">NIVA-4/92</strain>
    </source>
</reference>
<comment type="caution">
    <text evidence="7">The sequence shown here is derived from an EMBL/GenBank/DDBJ whole genome shotgun (WGS) entry which is preliminary data.</text>
</comment>
<gene>
    <name evidence="7" type="ORF">KFE25_012814</name>
</gene>
<dbReference type="InterPro" id="IPR050307">
    <property type="entry name" value="Sterol_Desaturase_Related"/>
</dbReference>
<evidence type="ECO:0000259" key="6">
    <source>
        <dbReference type="Pfam" id="PF04116"/>
    </source>
</evidence>
<evidence type="ECO:0000256" key="2">
    <source>
        <dbReference type="ARBA" id="ARBA00022692"/>
    </source>
</evidence>
<feature type="transmembrane region" description="Helical" evidence="5">
    <location>
        <begin position="124"/>
        <end position="147"/>
    </location>
</feature>
<evidence type="ECO:0000313" key="7">
    <source>
        <dbReference type="EMBL" id="KAG8459479.1"/>
    </source>
</evidence>
<keyword evidence="2 5" id="KW-0812">Transmembrane</keyword>
<dbReference type="AlphaFoldDB" id="A0A8J5X8X9"/>
<dbReference type="GO" id="GO:0008610">
    <property type="term" value="P:lipid biosynthetic process"/>
    <property type="evidence" value="ECO:0007669"/>
    <property type="project" value="InterPro"/>
</dbReference>
<dbReference type="OrthoDB" id="408954at2759"/>